<dbReference type="AlphaFoldDB" id="A0A0G0PXU6"/>
<dbReference type="GO" id="GO:0005576">
    <property type="term" value="C:extracellular region"/>
    <property type="evidence" value="ECO:0007669"/>
    <property type="project" value="UniProtKB-SubCell"/>
</dbReference>
<dbReference type="InterPro" id="IPR050557">
    <property type="entry name" value="RTX_toxin/Mannuronan_C5-epim"/>
</dbReference>
<dbReference type="EMBL" id="LBVW01000003">
    <property type="protein sequence ID" value="KKQ94211.1"/>
    <property type="molecule type" value="Genomic_DNA"/>
</dbReference>
<dbReference type="GO" id="GO:0005509">
    <property type="term" value="F:calcium ion binding"/>
    <property type="evidence" value="ECO:0007669"/>
    <property type="project" value="InterPro"/>
</dbReference>
<sequence>MIKIRKIRAMGIRRISAILLLPFVLVGTFLVYKNSQITRYAYGEGDPLILTYDPEGPLPDPPMFVVTNMLPGDSKTKDFNVKNASTEDESVTMDFIKTDEEKDFANILDVEVTELPSTVIFQGKLQALFDAPLFNLGNFPAGSDKSFRVKVKFPENAGNEYQNAMVMFDIKWQTEQPEIEIPEDCSFLESGITRVVEGTEGNDFIIGNKESELFILKGGNDIVFGGKGNDIILGGEGNDPRLDGSDGNDCIIGGPGNDHLDGSDNNDVLFGNEGNDNLDGGGNDDLIKAGTGNDNVDGGAGNDVIYGEEGNDNIEGGSGNDNIWGGIGNDTIKGESGNDNLYGEEGNDNLQGGSGMDFLDGGADTDTLHGGSSTDTCVNGESNTSCEL</sequence>
<proteinExistence type="predicted"/>
<evidence type="ECO:0008006" key="7">
    <source>
        <dbReference type="Google" id="ProtNLM"/>
    </source>
</evidence>
<evidence type="ECO:0000256" key="3">
    <source>
        <dbReference type="SAM" id="MobiDB-lite"/>
    </source>
</evidence>
<dbReference type="Pfam" id="PF00353">
    <property type="entry name" value="HemolysinCabind"/>
    <property type="match status" value="5"/>
</dbReference>
<dbReference type="PANTHER" id="PTHR38340">
    <property type="entry name" value="S-LAYER PROTEIN"/>
    <property type="match status" value="1"/>
</dbReference>
<feature type="transmembrane region" description="Helical" evidence="4">
    <location>
        <begin position="12"/>
        <end position="32"/>
    </location>
</feature>
<dbReference type="InterPro" id="IPR001343">
    <property type="entry name" value="Hemolysn_Ca-bd"/>
</dbReference>
<protein>
    <recommendedName>
        <fullName evidence="7">Hemolysin-type calcium-binding region</fullName>
    </recommendedName>
</protein>
<feature type="region of interest" description="Disordered" evidence="3">
    <location>
        <begin position="328"/>
        <end position="388"/>
    </location>
</feature>
<feature type="compositionally biased region" description="Polar residues" evidence="3">
    <location>
        <begin position="370"/>
        <end position="388"/>
    </location>
</feature>
<feature type="region of interest" description="Disordered" evidence="3">
    <location>
        <begin position="274"/>
        <end position="294"/>
    </location>
</feature>
<evidence type="ECO:0000313" key="6">
    <source>
        <dbReference type="Proteomes" id="UP000034932"/>
    </source>
</evidence>
<dbReference type="PRINTS" id="PR00313">
    <property type="entry name" value="CABNDNGRPT"/>
</dbReference>
<comment type="caution">
    <text evidence="5">The sequence shown here is derived from an EMBL/GenBank/DDBJ whole genome shotgun (WGS) entry which is preliminary data.</text>
</comment>
<dbReference type="Proteomes" id="UP000034932">
    <property type="component" value="Unassembled WGS sequence"/>
</dbReference>
<name>A0A0G0PXU6_9BACT</name>
<accession>A0A0G0PXU6</accession>
<dbReference type="PROSITE" id="PS00330">
    <property type="entry name" value="HEMOLYSIN_CALCIUM"/>
    <property type="match status" value="2"/>
</dbReference>
<keyword evidence="2" id="KW-0964">Secreted</keyword>
<evidence type="ECO:0000256" key="4">
    <source>
        <dbReference type="SAM" id="Phobius"/>
    </source>
</evidence>
<dbReference type="STRING" id="1618573.UT19_C0003G0016"/>
<dbReference type="SUPFAM" id="SSF51120">
    <property type="entry name" value="beta-Roll"/>
    <property type="match status" value="1"/>
</dbReference>
<comment type="subcellular location">
    <subcellularLocation>
        <location evidence="1">Secreted</location>
    </subcellularLocation>
</comment>
<dbReference type="InterPro" id="IPR011049">
    <property type="entry name" value="Serralysin-like_metalloprot_C"/>
</dbReference>
<dbReference type="PANTHER" id="PTHR38340:SF1">
    <property type="entry name" value="S-LAYER PROTEIN"/>
    <property type="match status" value="1"/>
</dbReference>
<reference evidence="5 6" key="1">
    <citation type="journal article" date="2015" name="Nature">
        <title>rRNA introns, odd ribosomes, and small enigmatic genomes across a large radiation of phyla.</title>
        <authorList>
            <person name="Brown C.T."/>
            <person name="Hug L.A."/>
            <person name="Thomas B.C."/>
            <person name="Sharon I."/>
            <person name="Castelle C.J."/>
            <person name="Singh A."/>
            <person name="Wilkins M.J."/>
            <person name="Williams K.H."/>
            <person name="Banfield J.F."/>
        </authorList>
    </citation>
    <scope>NUCLEOTIDE SEQUENCE [LARGE SCALE GENOMIC DNA]</scope>
</reference>
<keyword evidence="4" id="KW-0472">Membrane</keyword>
<evidence type="ECO:0000256" key="2">
    <source>
        <dbReference type="ARBA" id="ARBA00022525"/>
    </source>
</evidence>
<dbReference type="InterPro" id="IPR018511">
    <property type="entry name" value="Hemolysin-typ_Ca-bd_CS"/>
</dbReference>
<keyword evidence="4" id="KW-0812">Transmembrane</keyword>
<evidence type="ECO:0000313" key="5">
    <source>
        <dbReference type="EMBL" id="KKQ94211.1"/>
    </source>
</evidence>
<dbReference type="Gene3D" id="2.150.10.10">
    <property type="entry name" value="Serralysin-like metalloprotease, C-terminal"/>
    <property type="match status" value="4"/>
</dbReference>
<organism evidence="5 6">
    <name type="scientific">Candidatus Woesebacteria bacterium GW2011_GWB1_39_10b</name>
    <dbReference type="NCBI Taxonomy" id="1618573"/>
    <lineage>
        <taxon>Bacteria</taxon>
        <taxon>Candidatus Woeseibacteriota</taxon>
    </lineage>
</organism>
<evidence type="ECO:0000256" key="1">
    <source>
        <dbReference type="ARBA" id="ARBA00004613"/>
    </source>
</evidence>
<gene>
    <name evidence="5" type="ORF">UT19_C0003G0016</name>
</gene>
<keyword evidence="4" id="KW-1133">Transmembrane helix</keyword>